<evidence type="ECO:0000313" key="1">
    <source>
        <dbReference type="EMBL" id="ALO42758.1"/>
    </source>
</evidence>
<keyword evidence="2" id="KW-1185">Reference proteome</keyword>
<dbReference type="Proteomes" id="UP000061457">
    <property type="component" value="Chromosome I"/>
</dbReference>
<dbReference type="Pfam" id="PF15566">
    <property type="entry name" value="Imm32"/>
    <property type="match status" value="1"/>
</dbReference>
<sequence>MAITTCFNITKQLRRIHNRVPDSLRSNMAHGYSPLIAALYAKRIRMLTLEKDEKAEQVLIHASPEKLRWLASRLEAIAAEAEKSGNAHDHLMTEDWGGHELTNELIGNPESREIINHLVIYGHKIEKTGI</sequence>
<dbReference type="AlphaFoldDB" id="A0A0S2K379"/>
<name>A0A0S2K379_9GAMM</name>
<dbReference type="EMBL" id="CP013187">
    <property type="protein sequence ID" value="ALO42758.1"/>
    <property type="molecule type" value="Genomic_DNA"/>
</dbReference>
<reference evidence="1 2" key="1">
    <citation type="submission" date="2015-11" db="EMBL/GenBank/DDBJ databases">
        <authorList>
            <person name="Zhang Y."/>
            <person name="Guo Z."/>
        </authorList>
    </citation>
    <scope>NUCLEOTIDE SEQUENCE [LARGE SCALE GENOMIC DNA]</scope>
    <source>
        <strain evidence="1 2">KCTC 12086</strain>
    </source>
</reference>
<dbReference type="KEGG" id="pphe:PP2015_2261"/>
<protein>
    <submittedName>
        <fullName evidence="1">Uncharacterized protein</fullName>
    </submittedName>
</protein>
<proteinExistence type="predicted"/>
<dbReference type="PATRIC" id="fig|161398.10.peg.2303"/>
<accession>A0A0S2K379</accession>
<gene>
    <name evidence="1" type="ORF">PP2015_2261</name>
</gene>
<evidence type="ECO:0000313" key="2">
    <source>
        <dbReference type="Proteomes" id="UP000061457"/>
    </source>
</evidence>
<dbReference type="InterPro" id="IPR029083">
    <property type="entry name" value="Imm32"/>
</dbReference>
<organism evidence="1 2">
    <name type="scientific">Pseudoalteromonas phenolica</name>
    <dbReference type="NCBI Taxonomy" id="161398"/>
    <lineage>
        <taxon>Bacteria</taxon>
        <taxon>Pseudomonadati</taxon>
        <taxon>Pseudomonadota</taxon>
        <taxon>Gammaproteobacteria</taxon>
        <taxon>Alteromonadales</taxon>
        <taxon>Pseudoalteromonadaceae</taxon>
        <taxon>Pseudoalteromonas</taxon>
    </lineage>
</organism>
<dbReference type="STRING" id="161398.PP2015_2261"/>